<evidence type="ECO:0000313" key="1">
    <source>
        <dbReference type="EMBL" id="MBL6448290.1"/>
    </source>
</evidence>
<gene>
    <name evidence="1" type="ORF">JMN32_18390</name>
</gene>
<proteinExistence type="predicted"/>
<accession>A0A937G1J0</accession>
<protein>
    <submittedName>
        <fullName evidence="1">Uncharacterized protein</fullName>
    </submittedName>
</protein>
<organism evidence="1 2">
    <name type="scientific">Fulvivirga marina</name>
    <dbReference type="NCBI Taxonomy" id="2494733"/>
    <lineage>
        <taxon>Bacteria</taxon>
        <taxon>Pseudomonadati</taxon>
        <taxon>Bacteroidota</taxon>
        <taxon>Cytophagia</taxon>
        <taxon>Cytophagales</taxon>
        <taxon>Fulvivirgaceae</taxon>
        <taxon>Fulvivirga</taxon>
    </lineage>
</organism>
<evidence type="ECO:0000313" key="2">
    <source>
        <dbReference type="Proteomes" id="UP000614216"/>
    </source>
</evidence>
<dbReference type="AlphaFoldDB" id="A0A937G1J0"/>
<comment type="caution">
    <text evidence="1">The sequence shown here is derived from an EMBL/GenBank/DDBJ whole genome shotgun (WGS) entry which is preliminary data.</text>
</comment>
<keyword evidence="2" id="KW-1185">Reference proteome</keyword>
<dbReference type="Proteomes" id="UP000614216">
    <property type="component" value="Unassembled WGS sequence"/>
</dbReference>
<name>A0A937G1J0_9BACT</name>
<reference evidence="1" key="1">
    <citation type="submission" date="2021-01" db="EMBL/GenBank/DDBJ databases">
        <title>Fulvivirga kasyanovii gen. nov., sp nov., a novel member of the phylum Bacteroidetes isolated from seawater in a mussel farm.</title>
        <authorList>
            <person name="Zhao L.-H."/>
            <person name="Wang Z.-J."/>
        </authorList>
    </citation>
    <scope>NUCLEOTIDE SEQUENCE</scope>
    <source>
        <strain evidence="1">29W222</strain>
    </source>
</reference>
<dbReference type="RefSeq" id="WP_202857831.1">
    <property type="nucleotide sequence ID" value="NZ_JAEUGD010000060.1"/>
</dbReference>
<dbReference type="EMBL" id="JAEUGD010000060">
    <property type="protein sequence ID" value="MBL6448290.1"/>
    <property type="molecule type" value="Genomic_DNA"/>
</dbReference>
<sequence>MSDDVLKKLDVEGWTDDLLKKLDDDLTEPKLFKAFNEQGLDLDSWKLLSNGKASLRSVDNAKVVDALRMRILTLQMMPSSLLLMD</sequence>